<dbReference type="EMBL" id="JAPEUY010000009">
    <property type="protein sequence ID" value="KAJ4369987.1"/>
    <property type="molecule type" value="Genomic_DNA"/>
</dbReference>
<protein>
    <submittedName>
        <fullName evidence="1">Uncharacterized protein</fullName>
    </submittedName>
</protein>
<comment type="caution">
    <text evidence="1">The sequence shown here is derived from an EMBL/GenBank/DDBJ whole genome shotgun (WGS) entry which is preliminary data.</text>
</comment>
<dbReference type="OrthoDB" id="2102561at2759"/>
<gene>
    <name evidence="1" type="ORF">N0V83_005751</name>
</gene>
<evidence type="ECO:0000313" key="2">
    <source>
        <dbReference type="Proteomes" id="UP001140560"/>
    </source>
</evidence>
<accession>A0A9W9CMJ6</accession>
<name>A0A9W9CMJ6_9PLEO</name>
<reference evidence="1" key="1">
    <citation type="submission" date="2022-10" db="EMBL/GenBank/DDBJ databases">
        <title>Tapping the CABI collections for fungal endophytes: first genome assemblies for Collariella, Neodidymelliopsis, Ascochyta clinopodiicola, Didymella pomorum, Didymosphaeria variabile, Neocosmospora piperis and Neocucurbitaria cava.</title>
        <authorList>
            <person name="Hill R."/>
        </authorList>
    </citation>
    <scope>NUCLEOTIDE SEQUENCE</scope>
    <source>
        <strain evidence="1">IMI 356814</strain>
    </source>
</reference>
<organism evidence="1 2">
    <name type="scientific">Neocucurbitaria cava</name>
    <dbReference type="NCBI Taxonomy" id="798079"/>
    <lineage>
        <taxon>Eukaryota</taxon>
        <taxon>Fungi</taxon>
        <taxon>Dikarya</taxon>
        <taxon>Ascomycota</taxon>
        <taxon>Pezizomycotina</taxon>
        <taxon>Dothideomycetes</taxon>
        <taxon>Pleosporomycetidae</taxon>
        <taxon>Pleosporales</taxon>
        <taxon>Pleosporineae</taxon>
        <taxon>Cucurbitariaceae</taxon>
        <taxon>Neocucurbitaria</taxon>
    </lineage>
</organism>
<evidence type="ECO:0000313" key="1">
    <source>
        <dbReference type="EMBL" id="KAJ4369987.1"/>
    </source>
</evidence>
<sequence>MLRAENPFPLELPREQRSLYFSKWYDDISSRYRKDIEKRYDTAMSASKAAKQIIDAVEAQSSGKIWDKINGDILHVEMLKAA</sequence>
<keyword evidence="2" id="KW-1185">Reference proteome</keyword>
<dbReference type="AlphaFoldDB" id="A0A9W9CMJ6"/>
<proteinExistence type="predicted"/>
<dbReference type="Proteomes" id="UP001140560">
    <property type="component" value="Unassembled WGS sequence"/>
</dbReference>